<name>X1N272_9ZZZZ</name>
<organism evidence="3">
    <name type="scientific">marine sediment metagenome</name>
    <dbReference type="NCBI Taxonomy" id="412755"/>
    <lineage>
        <taxon>unclassified sequences</taxon>
        <taxon>metagenomes</taxon>
        <taxon>ecological metagenomes</taxon>
    </lineage>
</organism>
<feature type="transmembrane region" description="Helical" evidence="2">
    <location>
        <begin position="84"/>
        <end position="101"/>
    </location>
</feature>
<feature type="region of interest" description="Disordered" evidence="1">
    <location>
        <begin position="164"/>
        <end position="239"/>
    </location>
</feature>
<reference evidence="3" key="1">
    <citation type="journal article" date="2014" name="Front. Microbiol.">
        <title>High frequency of phylogenetically diverse reductive dehalogenase-homologous genes in deep subseafloor sedimentary metagenomes.</title>
        <authorList>
            <person name="Kawai M."/>
            <person name="Futagami T."/>
            <person name="Toyoda A."/>
            <person name="Takaki Y."/>
            <person name="Nishi S."/>
            <person name="Hori S."/>
            <person name="Arai W."/>
            <person name="Tsubouchi T."/>
            <person name="Morono Y."/>
            <person name="Uchiyama I."/>
            <person name="Ito T."/>
            <person name="Fujiyama A."/>
            <person name="Inagaki F."/>
            <person name="Takami H."/>
        </authorList>
    </citation>
    <scope>NUCLEOTIDE SEQUENCE</scope>
    <source>
        <strain evidence="3">Expedition CK06-06</strain>
    </source>
</reference>
<comment type="caution">
    <text evidence="3">The sequence shown here is derived from an EMBL/GenBank/DDBJ whole genome shotgun (WGS) entry which is preliminary data.</text>
</comment>
<protein>
    <submittedName>
        <fullName evidence="3">Uncharacterized protein</fullName>
    </submittedName>
</protein>
<keyword evidence="2" id="KW-0472">Membrane</keyword>
<accession>X1N272</accession>
<feature type="compositionally biased region" description="Basic and acidic residues" evidence="1">
    <location>
        <begin position="182"/>
        <end position="215"/>
    </location>
</feature>
<evidence type="ECO:0000256" key="1">
    <source>
        <dbReference type="SAM" id="MobiDB-lite"/>
    </source>
</evidence>
<proteinExistence type="predicted"/>
<dbReference type="AlphaFoldDB" id="X1N272"/>
<gene>
    <name evidence="3" type="ORF">S06H3_33737</name>
</gene>
<dbReference type="EMBL" id="BARV01020170">
    <property type="protein sequence ID" value="GAI24366.1"/>
    <property type="molecule type" value="Genomic_DNA"/>
</dbReference>
<feature type="compositionally biased region" description="Basic and acidic residues" evidence="1">
    <location>
        <begin position="164"/>
        <end position="174"/>
    </location>
</feature>
<evidence type="ECO:0000313" key="3">
    <source>
        <dbReference type="EMBL" id="GAI24366.1"/>
    </source>
</evidence>
<feature type="compositionally biased region" description="Basic and acidic residues" evidence="1">
    <location>
        <begin position="127"/>
        <end position="149"/>
    </location>
</feature>
<feature type="region of interest" description="Disordered" evidence="1">
    <location>
        <begin position="125"/>
        <end position="149"/>
    </location>
</feature>
<feature type="non-terminal residue" evidence="3">
    <location>
        <position position="1"/>
    </location>
</feature>
<keyword evidence="2" id="KW-1133">Transmembrane helix</keyword>
<keyword evidence="2" id="KW-0812">Transmembrane</keyword>
<evidence type="ECO:0000256" key="2">
    <source>
        <dbReference type="SAM" id="Phobius"/>
    </source>
</evidence>
<sequence>YPEPAKVSIPVPPAIMKRSPAPNNPGAPHPAIVCPDPMSAGIRTPAVRHVARDPHIPIWTIRDPYSVRRKIIIKIRNIQTWRDIIIWCFVIFFLSGNTFFLKRDINKTVVRKDEAKARISGGRTVIRKTDKEEPAAEREKNLRDAHEREVRILERSQQKEVKELEQKLETERKTARTSAVKKRVEKEHKEKVIQLQKSHTEEKSNIKKRHEEEKKKVVKKKKGDKKEPEKKTVKKKITK</sequence>